<keyword evidence="1" id="KW-0819">tRNA processing</keyword>
<evidence type="ECO:0000313" key="4">
    <source>
        <dbReference type="Proteomes" id="UP000034956"/>
    </source>
</evidence>
<gene>
    <name evidence="3" type="ORF">UY23_C0005G0065</name>
</gene>
<name>A0A0G1UA26_9BACT</name>
<dbReference type="SUPFAM" id="SSF51713">
    <property type="entry name" value="tRNA-guanine transglycosylase"/>
    <property type="match status" value="1"/>
</dbReference>
<dbReference type="Pfam" id="PF01702">
    <property type="entry name" value="TGT"/>
    <property type="match status" value="1"/>
</dbReference>
<comment type="caution">
    <text evidence="3">The sequence shown here is derived from an EMBL/GenBank/DDBJ whole genome shotgun (WGS) entry which is preliminary data.</text>
</comment>
<reference evidence="3 4" key="1">
    <citation type="journal article" date="2015" name="Nature">
        <title>rRNA introns, odd ribosomes, and small enigmatic genomes across a large radiation of phyla.</title>
        <authorList>
            <person name="Brown C.T."/>
            <person name="Hug L.A."/>
            <person name="Thomas B.C."/>
            <person name="Sharon I."/>
            <person name="Castelle C.J."/>
            <person name="Singh A."/>
            <person name="Wilkins M.J."/>
            <person name="Williams K.H."/>
            <person name="Banfield J.F."/>
        </authorList>
    </citation>
    <scope>NUCLEOTIDE SEQUENCE [LARGE SCALE GENOMIC DNA]</scope>
</reference>
<dbReference type="AlphaFoldDB" id="A0A0G1UA26"/>
<dbReference type="Gene3D" id="3.20.20.105">
    <property type="entry name" value="Queuine tRNA-ribosyltransferase-like"/>
    <property type="match status" value="1"/>
</dbReference>
<evidence type="ECO:0000259" key="2">
    <source>
        <dbReference type="Pfam" id="PF01702"/>
    </source>
</evidence>
<dbReference type="PANTHER" id="PTHR46499">
    <property type="entry name" value="QUEUINE TRNA-RIBOSYLTRANSFERASE"/>
    <property type="match status" value="1"/>
</dbReference>
<evidence type="ECO:0000313" key="3">
    <source>
        <dbReference type="EMBL" id="KKU90969.1"/>
    </source>
</evidence>
<dbReference type="GO" id="GO:0016740">
    <property type="term" value="F:transferase activity"/>
    <property type="evidence" value="ECO:0007669"/>
    <property type="project" value="UniProtKB-KW"/>
</dbReference>
<dbReference type="InterPro" id="IPR050076">
    <property type="entry name" value="ArchSynthase1/Queuine_TRR"/>
</dbReference>
<protein>
    <submittedName>
        <fullName evidence="3">Queuine tRNA-ribosyltransferase</fullName>
    </submittedName>
</protein>
<dbReference type="PANTHER" id="PTHR46499:SF1">
    <property type="entry name" value="QUEUINE TRNA-RIBOSYLTRANSFERASE"/>
    <property type="match status" value="1"/>
</dbReference>
<sequence>LHDYGYTQKALKRTHLWAKRCLTARTRSDQRLYGIIQGGAFRDLREESAEFIGRLPFDGFAIGGSLGQSRTEMFRVIGWTTPYLASDKPRHLLGIGRVNDIFEAVELGIDTFDCVVPTREARHAALWTALGRFEITKSRYQKDNGRIEDDCGCPVCAANISRSELHFLFKAKHPEAARLATIHNVYFFNDLMAQIRRAIKEDSFLALKIKFLSHPVTE</sequence>
<feature type="non-terminal residue" evidence="3">
    <location>
        <position position="1"/>
    </location>
</feature>
<organism evidence="3 4">
    <name type="scientific">Candidatus Jorgensenbacteria bacterium GW2011_GWA1_48_11</name>
    <dbReference type="NCBI Taxonomy" id="1618660"/>
    <lineage>
        <taxon>Bacteria</taxon>
        <taxon>Candidatus Joergenseniibacteriota</taxon>
    </lineage>
</organism>
<dbReference type="NCBIfam" id="TIGR00449">
    <property type="entry name" value="tgt_general"/>
    <property type="match status" value="1"/>
</dbReference>
<dbReference type="GO" id="GO:0002099">
    <property type="term" value="P:tRNA wobble guanine modification"/>
    <property type="evidence" value="ECO:0007669"/>
    <property type="project" value="TreeGrafter"/>
</dbReference>
<evidence type="ECO:0000256" key="1">
    <source>
        <dbReference type="ARBA" id="ARBA00022694"/>
    </source>
</evidence>
<dbReference type="GO" id="GO:0005737">
    <property type="term" value="C:cytoplasm"/>
    <property type="evidence" value="ECO:0007669"/>
    <property type="project" value="TreeGrafter"/>
</dbReference>
<feature type="domain" description="tRNA-guanine(15) transglycosylase-like" evidence="2">
    <location>
        <begin position="4"/>
        <end position="213"/>
    </location>
</feature>
<dbReference type="Proteomes" id="UP000034956">
    <property type="component" value="Unassembled WGS sequence"/>
</dbReference>
<accession>A0A0G1UA26</accession>
<dbReference type="PATRIC" id="fig|1618660.3.peg.690"/>
<proteinExistence type="predicted"/>
<dbReference type="InterPro" id="IPR002616">
    <property type="entry name" value="tRNA_ribo_trans-like"/>
</dbReference>
<keyword evidence="3" id="KW-0808">Transferase</keyword>
<dbReference type="InterPro" id="IPR036511">
    <property type="entry name" value="TGT-like_sf"/>
</dbReference>
<dbReference type="EMBL" id="LCPF01000005">
    <property type="protein sequence ID" value="KKU90969.1"/>
    <property type="molecule type" value="Genomic_DNA"/>
</dbReference>